<feature type="transmembrane region" description="Helical" evidence="1">
    <location>
        <begin position="47"/>
        <end position="69"/>
    </location>
</feature>
<keyword evidence="1" id="KW-1133">Transmembrane helix</keyword>
<keyword evidence="1" id="KW-0812">Transmembrane</keyword>
<dbReference type="RefSeq" id="WP_068462858.1">
    <property type="nucleotide sequence ID" value="NZ_LMTR01000073.1"/>
</dbReference>
<proteinExistence type="predicted"/>
<sequence>MLTLLRVLFGFIVACLVAGAVTVAFIVTPGDVAALPAEAQGERLINAGVLALLTATHSAIFAFPFAVLAIGIAELARLRSLLFYVAVGVIIALGGFSAEYMNEVAGEASILNNYALAAFLAAGALGGFTYWLFAGRKAGRRRKNAATAEGSTEAEAAA</sequence>
<dbReference type="AlphaFoldDB" id="A0A109BCU2"/>
<evidence type="ECO:0000313" key="2">
    <source>
        <dbReference type="EMBL" id="KWT66264.1"/>
    </source>
</evidence>
<dbReference type="PATRIC" id="fig|121290.4.peg.362"/>
<feature type="transmembrane region" description="Helical" evidence="1">
    <location>
        <begin position="113"/>
        <end position="133"/>
    </location>
</feature>
<organism evidence="2 3">
    <name type="scientific">Hyphomicrobium sulfonivorans</name>
    <dbReference type="NCBI Taxonomy" id="121290"/>
    <lineage>
        <taxon>Bacteria</taxon>
        <taxon>Pseudomonadati</taxon>
        <taxon>Pseudomonadota</taxon>
        <taxon>Alphaproteobacteria</taxon>
        <taxon>Hyphomicrobiales</taxon>
        <taxon>Hyphomicrobiaceae</taxon>
        <taxon>Hyphomicrobium</taxon>
    </lineage>
</organism>
<protein>
    <submittedName>
        <fullName evidence="2">Uncharacterized protein</fullName>
    </submittedName>
</protein>
<dbReference type="STRING" id="121290.APY04_2460"/>
<feature type="transmembrane region" description="Helical" evidence="1">
    <location>
        <begin position="7"/>
        <end position="27"/>
    </location>
</feature>
<gene>
    <name evidence="2" type="ORF">APY04_2460</name>
</gene>
<dbReference type="OrthoDB" id="7933686at2"/>
<evidence type="ECO:0000313" key="3">
    <source>
        <dbReference type="Proteomes" id="UP000059074"/>
    </source>
</evidence>
<name>A0A109BCU2_HYPSL</name>
<dbReference type="EMBL" id="LMTR01000073">
    <property type="protein sequence ID" value="KWT66264.1"/>
    <property type="molecule type" value="Genomic_DNA"/>
</dbReference>
<reference evidence="2 3" key="1">
    <citation type="submission" date="2015-10" db="EMBL/GenBank/DDBJ databases">
        <title>Transcriptomic analysis of a linuron degrading triple-species bacterial consortium.</title>
        <authorList>
            <person name="Albers P."/>
        </authorList>
    </citation>
    <scope>NUCLEOTIDE SEQUENCE [LARGE SCALE GENOMIC DNA]</scope>
    <source>
        <strain evidence="2 3">WDL6</strain>
    </source>
</reference>
<dbReference type="Proteomes" id="UP000059074">
    <property type="component" value="Unassembled WGS sequence"/>
</dbReference>
<keyword evidence="1" id="KW-0472">Membrane</keyword>
<evidence type="ECO:0000256" key="1">
    <source>
        <dbReference type="SAM" id="Phobius"/>
    </source>
</evidence>
<accession>A0A109BCU2</accession>
<feature type="transmembrane region" description="Helical" evidence="1">
    <location>
        <begin position="81"/>
        <end position="101"/>
    </location>
</feature>
<comment type="caution">
    <text evidence="2">The sequence shown here is derived from an EMBL/GenBank/DDBJ whole genome shotgun (WGS) entry which is preliminary data.</text>
</comment>
<keyword evidence="3" id="KW-1185">Reference proteome</keyword>